<evidence type="ECO:0008006" key="7">
    <source>
        <dbReference type="Google" id="ProtNLM"/>
    </source>
</evidence>
<dbReference type="InterPro" id="IPR003607">
    <property type="entry name" value="HD/PDEase_dom"/>
</dbReference>
<evidence type="ECO:0000256" key="1">
    <source>
        <dbReference type="ARBA" id="ARBA00022801"/>
    </source>
</evidence>
<dbReference type="GO" id="GO:0004112">
    <property type="term" value="F:cyclic-nucleotide phosphodiesterase activity"/>
    <property type="evidence" value="ECO:0007669"/>
    <property type="project" value="UniProtKB-ARBA"/>
</dbReference>
<evidence type="ECO:0000256" key="2">
    <source>
        <dbReference type="PROSITE-ProRule" id="PRU00169"/>
    </source>
</evidence>
<feature type="domain" description="Response regulatory" evidence="3">
    <location>
        <begin position="6"/>
        <end position="130"/>
    </location>
</feature>
<dbReference type="SMART" id="SM00448">
    <property type="entry name" value="REC"/>
    <property type="match status" value="1"/>
</dbReference>
<dbReference type="FunFam" id="1.10.3210.10:FF:000018">
    <property type="entry name" value="Two-component system response regulator"/>
    <property type="match status" value="1"/>
</dbReference>
<evidence type="ECO:0000259" key="4">
    <source>
        <dbReference type="PROSITE" id="PS51832"/>
    </source>
</evidence>
<dbReference type="Proteomes" id="UP000187408">
    <property type="component" value="Unassembled WGS sequence"/>
</dbReference>
<comment type="caution">
    <text evidence="5">The sequence shown here is derived from an EMBL/GenBank/DDBJ whole genome shotgun (WGS) entry which is preliminary data.</text>
</comment>
<dbReference type="GO" id="GO:0000160">
    <property type="term" value="P:phosphorelay signal transduction system"/>
    <property type="evidence" value="ECO:0007669"/>
    <property type="project" value="InterPro"/>
</dbReference>
<keyword evidence="1" id="KW-0378">Hydrolase</keyword>
<dbReference type="InterPro" id="IPR037522">
    <property type="entry name" value="HD_GYP_dom"/>
</dbReference>
<keyword evidence="2" id="KW-0597">Phosphoprotein</keyword>
<reference evidence="5 6" key="1">
    <citation type="submission" date="2016-10" db="EMBL/GenBank/DDBJ databases">
        <title>Genome sequence of a sulfur-reducing bacterium Desulfurobacterium indicum K6013.</title>
        <authorList>
            <person name="Cao J."/>
            <person name="Shao Z."/>
            <person name="Alain K."/>
            <person name="Jebbar M."/>
        </authorList>
    </citation>
    <scope>NUCLEOTIDE SEQUENCE [LARGE SCALE GENOMIC DNA]</scope>
    <source>
        <strain evidence="5 6">K6013</strain>
    </source>
</reference>
<dbReference type="RefSeq" id="WP_076712476.1">
    <property type="nucleotide sequence ID" value="NZ_MOEN01000005.1"/>
</dbReference>
<feature type="modified residue" description="4-aspartylphosphate" evidence="2">
    <location>
        <position position="63"/>
    </location>
</feature>
<dbReference type="PROSITE" id="PS51832">
    <property type="entry name" value="HD_GYP"/>
    <property type="match status" value="1"/>
</dbReference>
<protein>
    <recommendedName>
        <fullName evidence="7">Two-component system response regulator</fullName>
    </recommendedName>
</protein>
<proteinExistence type="predicted"/>
<dbReference type="PANTHER" id="PTHR45228">
    <property type="entry name" value="CYCLIC DI-GMP PHOSPHODIESTERASE TM_0186-RELATED"/>
    <property type="match status" value="1"/>
</dbReference>
<dbReference type="CDD" id="cd00077">
    <property type="entry name" value="HDc"/>
    <property type="match status" value="1"/>
</dbReference>
<dbReference type="Pfam" id="PF13487">
    <property type="entry name" value="HD_5"/>
    <property type="match status" value="1"/>
</dbReference>
<dbReference type="PROSITE" id="PS50110">
    <property type="entry name" value="RESPONSE_REGULATORY"/>
    <property type="match status" value="1"/>
</dbReference>
<dbReference type="InterPro" id="IPR001789">
    <property type="entry name" value="Sig_transdc_resp-reg_receiver"/>
</dbReference>
<dbReference type="AlphaFoldDB" id="A0A1R1MMJ7"/>
<dbReference type="Gene3D" id="1.10.3210.10">
    <property type="entry name" value="Hypothetical protein af1432"/>
    <property type="match status" value="1"/>
</dbReference>
<dbReference type="SUPFAM" id="SSF109604">
    <property type="entry name" value="HD-domain/PDEase-like"/>
    <property type="match status" value="1"/>
</dbReference>
<dbReference type="Pfam" id="PF00072">
    <property type="entry name" value="Response_reg"/>
    <property type="match status" value="1"/>
</dbReference>
<sequence length="361" mass="41749">MEKTIRILIVDDEPFNINLMKKLVEKAIDKVFSIFTFDIKATTSSKKALEIIKTNRPHLVITDIMMPEISGYDLIRETRKDYNMEELKIIVVTSLEDKESRVKALLLGANDYTVKPVDSVEFPIRIMNNIKLIENYILLKDKTLLLENAVAEAVKEIREREEEIIFRLAAVTEYKDQFTGNHIKRVAEYCKLIAEKYGCDKKFIEDIYLASPLHDIGKIAIPESILGKRGKLTPEEWEIMKKHTIYGVEILKGTKIPLLKFASKIALYHHEKWNGKGYPEGLKEKEIPLEARITAIADVFDALTSVRPYKRAYSFEEAMEIVKSERGKSFDPELLDVFVENEKKVREIYETLSKTEEREAV</sequence>
<organism evidence="5 6">
    <name type="scientific">Desulfurobacterium indicum</name>
    <dbReference type="NCBI Taxonomy" id="1914305"/>
    <lineage>
        <taxon>Bacteria</taxon>
        <taxon>Pseudomonadati</taxon>
        <taxon>Aquificota</taxon>
        <taxon>Aquificia</taxon>
        <taxon>Desulfurobacteriales</taxon>
        <taxon>Desulfurobacteriaceae</taxon>
        <taxon>Desulfurobacterium</taxon>
    </lineage>
</organism>
<name>A0A1R1MMJ7_9BACT</name>
<evidence type="ECO:0000259" key="3">
    <source>
        <dbReference type="PROSITE" id="PS50110"/>
    </source>
</evidence>
<dbReference type="SMART" id="SM00471">
    <property type="entry name" value="HDc"/>
    <property type="match status" value="1"/>
</dbReference>
<evidence type="ECO:0000313" key="5">
    <source>
        <dbReference type="EMBL" id="OMH40997.1"/>
    </source>
</evidence>
<dbReference type="GO" id="GO:0009214">
    <property type="term" value="P:cyclic nucleotide catabolic process"/>
    <property type="evidence" value="ECO:0007669"/>
    <property type="project" value="UniProtKB-ARBA"/>
</dbReference>
<evidence type="ECO:0000313" key="6">
    <source>
        <dbReference type="Proteomes" id="UP000187408"/>
    </source>
</evidence>
<dbReference type="InterPro" id="IPR011006">
    <property type="entry name" value="CheY-like_superfamily"/>
</dbReference>
<accession>A0A1R1MMJ7</accession>
<dbReference type="Gene3D" id="3.40.50.2300">
    <property type="match status" value="1"/>
</dbReference>
<dbReference type="EMBL" id="MOEN01000005">
    <property type="protein sequence ID" value="OMH40997.1"/>
    <property type="molecule type" value="Genomic_DNA"/>
</dbReference>
<keyword evidence="6" id="KW-1185">Reference proteome</keyword>
<dbReference type="OrthoDB" id="9377at2"/>
<gene>
    <name evidence="5" type="ORF">BLW93_02155</name>
</gene>
<dbReference type="SUPFAM" id="SSF52172">
    <property type="entry name" value="CheY-like"/>
    <property type="match status" value="1"/>
</dbReference>
<feature type="domain" description="HD-GYP" evidence="4">
    <location>
        <begin position="157"/>
        <end position="354"/>
    </location>
</feature>
<dbReference type="InterPro" id="IPR052020">
    <property type="entry name" value="Cyclic_di-GMP/3'3'-cGAMP_PDE"/>
</dbReference>
<dbReference type="STRING" id="1914305.BLW93_02155"/>